<protein>
    <submittedName>
        <fullName evidence="1 3">Uncharacterized protein</fullName>
    </submittedName>
</protein>
<evidence type="ECO:0000313" key="2">
    <source>
        <dbReference type="Proteomes" id="UP000274131"/>
    </source>
</evidence>
<dbReference type="WBParaSite" id="EVEC_0000180901-mRNA-1">
    <property type="protein sequence ID" value="EVEC_0000180901-mRNA-1"/>
    <property type="gene ID" value="EVEC_0000180901"/>
</dbReference>
<dbReference type="Proteomes" id="UP000274131">
    <property type="component" value="Unassembled WGS sequence"/>
</dbReference>
<sequence>MTVKPKYGACRAITTPNSKTDQKLEVFCNKNTSVDDMSEKLLMNFTYDIITLFSDSSIAFHVPGAAAEEKAVFAERSSQICRSFDIVRNAFFT</sequence>
<proteinExistence type="predicted"/>
<reference evidence="3" key="1">
    <citation type="submission" date="2017-02" db="UniProtKB">
        <authorList>
            <consortium name="WormBaseParasite"/>
        </authorList>
    </citation>
    <scope>IDENTIFICATION</scope>
</reference>
<name>A0A0N4UWF0_ENTVE</name>
<organism evidence="3">
    <name type="scientific">Enterobius vermicularis</name>
    <name type="common">Human pinworm</name>
    <dbReference type="NCBI Taxonomy" id="51028"/>
    <lineage>
        <taxon>Eukaryota</taxon>
        <taxon>Metazoa</taxon>
        <taxon>Ecdysozoa</taxon>
        <taxon>Nematoda</taxon>
        <taxon>Chromadorea</taxon>
        <taxon>Rhabditida</taxon>
        <taxon>Spirurina</taxon>
        <taxon>Oxyuridomorpha</taxon>
        <taxon>Oxyuroidea</taxon>
        <taxon>Oxyuridae</taxon>
        <taxon>Enterobius</taxon>
    </lineage>
</organism>
<evidence type="ECO:0000313" key="1">
    <source>
        <dbReference type="EMBL" id="VDD86374.1"/>
    </source>
</evidence>
<gene>
    <name evidence="1" type="ORF">EVEC_LOCUS1517</name>
</gene>
<reference evidence="1 2" key="2">
    <citation type="submission" date="2018-10" db="EMBL/GenBank/DDBJ databases">
        <authorList>
            <consortium name="Pathogen Informatics"/>
        </authorList>
    </citation>
    <scope>NUCLEOTIDE SEQUENCE [LARGE SCALE GENOMIC DNA]</scope>
</reference>
<keyword evidence="2" id="KW-1185">Reference proteome</keyword>
<dbReference type="EMBL" id="UXUI01007221">
    <property type="protein sequence ID" value="VDD86374.1"/>
    <property type="molecule type" value="Genomic_DNA"/>
</dbReference>
<dbReference type="AlphaFoldDB" id="A0A0N4UWF0"/>
<evidence type="ECO:0000313" key="3">
    <source>
        <dbReference type="WBParaSite" id="EVEC_0000180901-mRNA-1"/>
    </source>
</evidence>
<accession>A0A0N4UWF0</accession>